<evidence type="ECO:0000313" key="3">
    <source>
        <dbReference type="Proteomes" id="UP001589795"/>
    </source>
</evidence>
<dbReference type="EMBL" id="JBHLWQ010000093">
    <property type="protein sequence ID" value="MFC0200720.1"/>
    <property type="molecule type" value="Genomic_DNA"/>
</dbReference>
<feature type="transmembrane region" description="Helical" evidence="1">
    <location>
        <begin position="410"/>
        <end position="434"/>
    </location>
</feature>
<feature type="transmembrane region" description="Helical" evidence="1">
    <location>
        <begin position="120"/>
        <end position="138"/>
    </location>
</feature>
<sequence length="559" mass="62690">MPFDSEVAYFILLILFGAFIVGRQAALTFDLPLEIDFRHRFKILNKVQVRALANGHVYRRGRKVYVGMYLLAYALLLFFWDVIAAQSANGTLTAGDQGSVPINTGQEVFYLDREGSARPIYVATLLIGFLSVGGGKLFERSLRRFAHARAGVPDNIYIVTGRLDRFLRRQKRQKPGQMLAKYRAALTSYNDFKPDKDDDDLIQASLQEVDLLSRSASKNGDHLSLTWNLAKMREAEALLVLQEDHLQTLEMKLDDLTPDPSEIRKFASAAAEQAENLRGVFSVLFLKEGDPDHESAPEPTATILRGISVHERDYHSFLNVIAAPVALLLAFPAIFIVYLQFLVPEGQCTMQSEMLCNREHVLLALRKTFFFWLAYGALFIAVGALTLFFRKIRWESDNWEGLRFNEKSPASRYAAVGVLPWFAAVVLFSLAVFLDSSLIYFRPDADWITDINYDIAVLGNIKYVAHGAVGAALASLAILLICDTHDALKAKYTIAVGIGSAIIIGTIGFFFFLYSEGATDRSLREALNYFILITAYLLVFSVTAEISERYLPNARLRDD</sequence>
<organism evidence="2 3">
    <name type="scientific">Paracoccus rhizosphaerae</name>
    <dbReference type="NCBI Taxonomy" id="1133347"/>
    <lineage>
        <taxon>Bacteria</taxon>
        <taxon>Pseudomonadati</taxon>
        <taxon>Pseudomonadota</taxon>
        <taxon>Alphaproteobacteria</taxon>
        <taxon>Rhodobacterales</taxon>
        <taxon>Paracoccaceae</taxon>
        <taxon>Paracoccus</taxon>
    </lineage>
</organism>
<accession>A0ABV6CLK4</accession>
<evidence type="ECO:0000256" key="1">
    <source>
        <dbReference type="SAM" id="Phobius"/>
    </source>
</evidence>
<reference evidence="2 3" key="1">
    <citation type="submission" date="2024-09" db="EMBL/GenBank/DDBJ databases">
        <authorList>
            <person name="Sun Q."/>
            <person name="Mori K."/>
        </authorList>
    </citation>
    <scope>NUCLEOTIDE SEQUENCE [LARGE SCALE GENOMIC DNA]</scope>
    <source>
        <strain evidence="2 3">CCM 7904</strain>
    </source>
</reference>
<dbReference type="Proteomes" id="UP001589795">
    <property type="component" value="Unassembled WGS sequence"/>
</dbReference>
<feature type="transmembrane region" description="Helical" evidence="1">
    <location>
        <begin position="463"/>
        <end position="482"/>
    </location>
</feature>
<proteinExistence type="predicted"/>
<keyword evidence="1" id="KW-0472">Membrane</keyword>
<evidence type="ECO:0000313" key="2">
    <source>
        <dbReference type="EMBL" id="MFC0200720.1"/>
    </source>
</evidence>
<keyword evidence="1" id="KW-1133">Transmembrane helix</keyword>
<feature type="transmembrane region" description="Helical" evidence="1">
    <location>
        <begin position="369"/>
        <end position="389"/>
    </location>
</feature>
<dbReference type="RefSeq" id="WP_265507511.1">
    <property type="nucleotide sequence ID" value="NZ_JAOTBE010000034.1"/>
</dbReference>
<keyword evidence="3" id="KW-1185">Reference proteome</keyword>
<gene>
    <name evidence="2" type="ORF">ACFFIZ_10455</name>
</gene>
<comment type="caution">
    <text evidence="2">The sequence shown here is derived from an EMBL/GenBank/DDBJ whole genome shotgun (WGS) entry which is preliminary data.</text>
</comment>
<feature type="transmembrane region" description="Helical" evidence="1">
    <location>
        <begin position="494"/>
        <end position="514"/>
    </location>
</feature>
<protein>
    <submittedName>
        <fullName evidence="2">Uncharacterized protein</fullName>
    </submittedName>
</protein>
<feature type="transmembrane region" description="Helical" evidence="1">
    <location>
        <begin position="526"/>
        <end position="547"/>
    </location>
</feature>
<feature type="transmembrane region" description="Helical" evidence="1">
    <location>
        <begin position="317"/>
        <end position="341"/>
    </location>
</feature>
<keyword evidence="1" id="KW-0812">Transmembrane</keyword>
<feature type="transmembrane region" description="Helical" evidence="1">
    <location>
        <begin position="6"/>
        <end position="33"/>
    </location>
</feature>
<feature type="transmembrane region" description="Helical" evidence="1">
    <location>
        <begin position="64"/>
        <end position="83"/>
    </location>
</feature>
<name>A0ABV6CLK4_9RHOB</name>